<dbReference type="Proteomes" id="UP000589292">
    <property type="component" value="Unassembled WGS sequence"/>
</dbReference>
<dbReference type="AlphaFoldDB" id="A0A7V8U979"/>
<comment type="caution">
    <text evidence="3">The sequence shown here is derived from an EMBL/GenBank/DDBJ whole genome shotgun (WGS) entry which is preliminary data.</text>
</comment>
<organism evidence="3 4">
    <name type="scientific">Sphingomonas ursincola</name>
    <dbReference type="NCBI Taxonomy" id="56361"/>
    <lineage>
        <taxon>Bacteria</taxon>
        <taxon>Pseudomonadati</taxon>
        <taxon>Pseudomonadota</taxon>
        <taxon>Alphaproteobacteria</taxon>
        <taxon>Sphingomonadales</taxon>
        <taxon>Sphingomonadaceae</taxon>
        <taxon>Sphingomonas</taxon>
    </lineage>
</organism>
<accession>A0A7V8U979</accession>
<dbReference type="GO" id="GO:0005737">
    <property type="term" value="C:cytoplasm"/>
    <property type="evidence" value="ECO:0007669"/>
    <property type="project" value="TreeGrafter"/>
</dbReference>
<sequence>MAVMQYQPISPRRRPKGLTNAVWTANAAPAPQVDSLVGVHDVDVLVIGGGIAGMTTALHLAERNVDVALVEAGQFGDGATGQSGGIIAPDYIRHTPETIGEVLGEAAGERLTDMIGRSGAHVFDLIRQNEIECDMRQDGFYTPAHTEALAQQQRDMARQWQARGHRVSFVDGSQTRALFGTDRYCGALRFEDGGGLNPLAFVRGLAHVAIRRGAKLYANSPVRQLERKQGQWLCYTASGTLRARRVVLAANGGNAALHPAMRRTSLPLNVFQFASMPLDPAQRQVILPRGGAFTDKMPYLFTARLDGLGHLVSAFPMSYAVNGEKALYREAKRRLKQYFPAMPDPQIDYLWHGLAWVNTSFLPEIYDLGDDAIAIQACNGRGLATNTVIGSEVATMLATGDADALSVRPRAPVPVRFHAGASLLPRLLMSMAYLTN</sequence>
<dbReference type="Gene3D" id="3.50.50.60">
    <property type="entry name" value="FAD/NAD(P)-binding domain"/>
    <property type="match status" value="1"/>
</dbReference>
<evidence type="ECO:0000256" key="1">
    <source>
        <dbReference type="ARBA" id="ARBA00023002"/>
    </source>
</evidence>
<dbReference type="Pfam" id="PF01266">
    <property type="entry name" value="DAO"/>
    <property type="match status" value="1"/>
</dbReference>
<dbReference type="PANTHER" id="PTHR13847:SF281">
    <property type="entry name" value="FAD DEPENDENT OXIDOREDUCTASE DOMAIN-CONTAINING PROTEIN"/>
    <property type="match status" value="1"/>
</dbReference>
<evidence type="ECO:0000313" key="4">
    <source>
        <dbReference type="Proteomes" id="UP000589292"/>
    </source>
</evidence>
<reference evidence="3 4" key="1">
    <citation type="journal article" date="1994" name="Int. J. Syst. Bacteriol.">
        <title>Phylogenetic positions of novel aerobic, bacteriochlorophyll a-containing bacteria and description of Roseococcus thiosulfatophilus gen. nov., sp. nov., Erythromicrobium ramosum gen. nov., sp. nov., and Erythrobacter litoralis sp. nov.</title>
        <authorList>
            <person name="Yurkov V."/>
            <person name="Stackebrandt E."/>
            <person name="Holmes A."/>
            <person name="Fuerst J.A."/>
            <person name="Hugenholtz P."/>
            <person name="Golecki J."/>
            <person name="Gad'on N."/>
            <person name="Gorlenko V.M."/>
            <person name="Kompantseva E.I."/>
            <person name="Drews G."/>
        </authorList>
    </citation>
    <scope>NUCLEOTIDE SEQUENCE [LARGE SCALE GENOMIC DNA]</scope>
    <source>
        <strain evidence="3 4">KR-99</strain>
    </source>
</reference>
<evidence type="ECO:0000259" key="2">
    <source>
        <dbReference type="Pfam" id="PF01266"/>
    </source>
</evidence>
<dbReference type="SUPFAM" id="SSF51905">
    <property type="entry name" value="FAD/NAD(P)-binding domain"/>
    <property type="match status" value="1"/>
</dbReference>
<dbReference type="InterPro" id="IPR036188">
    <property type="entry name" value="FAD/NAD-bd_sf"/>
</dbReference>
<dbReference type="PANTHER" id="PTHR13847">
    <property type="entry name" value="SARCOSINE DEHYDROGENASE-RELATED"/>
    <property type="match status" value="1"/>
</dbReference>
<dbReference type="InterPro" id="IPR006076">
    <property type="entry name" value="FAD-dep_OxRdtase"/>
</dbReference>
<evidence type="ECO:0000313" key="3">
    <source>
        <dbReference type="EMBL" id="MBA1375140.1"/>
    </source>
</evidence>
<proteinExistence type="predicted"/>
<keyword evidence="1" id="KW-0560">Oxidoreductase</keyword>
<protein>
    <submittedName>
        <fullName evidence="3">FAD-binding oxidoreductase</fullName>
    </submittedName>
</protein>
<gene>
    <name evidence="3" type="ORF">FG486_12390</name>
</gene>
<dbReference type="EMBL" id="VDES01000002">
    <property type="protein sequence ID" value="MBA1375140.1"/>
    <property type="molecule type" value="Genomic_DNA"/>
</dbReference>
<name>A0A7V8U979_9SPHN</name>
<dbReference type="Gene3D" id="3.30.9.10">
    <property type="entry name" value="D-Amino Acid Oxidase, subunit A, domain 2"/>
    <property type="match status" value="1"/>
</dbReference>
<feature type="domain" description="FAD dependent oxidoreductase" evidence="2">
    <location>
        <begin position="43"/>
        <end position="394"/>
    </location>
</feature>
<dbReference type="GO" id="GO:0016491">
    <property type="term" value="F:oxidoreductase activity"/>
    <property type="evidence" value="ECO:0007669"/>
    <property type="project" value="UniProtKB-KW"/>
</dbReference>
<keyword evidence="4" id="KW-1185">Reference proteome</keyword>